<name>A0AAU9C979_9GAMM</name>
<organism evidence="2 3">
    <name type="scientific">Methylomarinovum tepidoasis</name>
    <dbReference type="NCBI Taxonomy" id="2840183"/>
    <lineage>
        <taxon>Bacteria</taxon>
        <taxon>Pseudomonadati</taxon>
        <taxon>Pseudomonadota</taxon>
        <taxon>Gammaproteobacteria</taxon>
        <taxon>Methylococcales</taxon>
        <taxon>Methylothermaceae</taxon>
        <taxon>Methylomarinovum</taxon>
    </lineage>
</organism>
<keyword evidence="1" id="KW-0472">Membrane</keyword>
<accession>A0AAU9C979</accession>
<sequence length="81" mass="8034">MSEKAIATVSQASQYDTGSLLLGTTLTVAALILVPAMASRLGLGSALTGAMRMALMRASSRAVSGGKAEECGDAGGGFSCH</sequence>
<protein>
    <submittedName>
        <fullName evidence="2">Uncharacterized protein</fullName>
    </submittedName>
</protein>
<dbReference type="KEGG" id="meiy:MIN45_P0811"/>
<feature type="transmembrane region" description="Helical" evidence="1">
    <location>
        <begin position="20"/>
        <end position="43"/>
    </location>
</feature>
<evidence type="ECO:0000256" key="1">
    <source>
        <dbReference type="SAM" id="Phobius"/>
    </source>
</evidence>
<dbReference type="Proteomes" id="UP001321450">
    <property type="component" value="Chromosome"/>
</dbReference>
<keyword evidence="3" id="KW-1185">Reference proteome</keyword>
<gene>
    <name evidence="2" type="ORF">MIN45_P0811</name>
</gene>
<proteinExistence type="predicted"/>
<dbReference type="AlphaFoldDB" id="A0AAU9C979"/>
<keyword evidence="1" id="KW-1133">Transmembrane helix</keyword>
<keyword evidence="1" id="KW-0812">Transmembrane</keyword>
<dbReference type="EMBL" id="AP024718">
    <property type="protein sequence ID" value="BCX88442.1"/>
    <property type="molecule type" value="Genomic_DNA"/>
</dbReference>
<evidence type="ECO:0000313" key="2">
    <source>
        <dbReference type="EMBL" id="BCX88442.1"/>
    </source>
</evidence>
<dbReference type="RefSeq" id="WP_286293557.1">
    <property type="nucleotide sequence ID" value="NZ_AP024718.1"/>
</dbReference>
<reference evidence="3" key="1">
    <citation type="journal article" date="2024" name="Int. J. Syst. Evol. Microbiol.">
        <title>Methylomarinovum tepidoasis sp. nov., a moderately thermophilic methanotroph of the family Methylothermaceae isolated from a deep-sea hydrothermal field.</title>
        <authorList>
            <person name="Hirayama H."/>
            <person name="Takaki Y."/>
            <person name="Abe M."/>
            <person name="Miyazaki M."/>
            <person name="Uematsu K."/>
            <person name="Matsui Y."/>
            <person name="Takai K."/>
        </authorList>
    </citation>
    <scope>NUCLEOTIDE SEQUENCE [LARGE SCALE GENOMIC DNA]</scope>
    <source>
        <strain evidence="3">IN45</strain>
    </source>
</reference>
<evidence type="ECO:0000313" key="3">
    <source>
        <dbReference type="Proteomes" id="UP001321450"/>
    </source>
</evidence>